<keyword evidence="7" id="KW-0450">Lipoyl</keyword>
<evidence type="ECO:0000256" key="10">
    <source>
        <dbReference type="NCBIfam" id="TIGR01347"/>
    </source>
</evidence>
<dbReference type="Gene3D" id="2.40.50.100">
    <property type="match status" value="1"/>
</dbReference>
<dbReference type="UniPathway" id="UPA00868">
    <property type="reaction ID" value="UER00840"/>
</dbReference>
<feature type="domain" description="Lipoyl-binding" evidence="12">
    <location>
        <begin position="1"/>
        <end position="75"/>
    </location>
</feature>
<dbReference type="OrthoDB" id="9805770at2"/>
<evidence type="ECO:0000256" key="1">
    <source>
        <dbReference type="ARBA" id="ARBA00001938"/>
    </source>
</evidence>
<dbReference type="InterPro" id="IPR003016">
    <property type="entry name" value="2-oxoA_DH_lipoyl-BS"/>
</dbReference>
<keyword evidence="8" id="KW-0012">Acyltransferase</keyword>
<protein>
    <recommendedName>
        <fullName evidence="10">Dihydrolipoyllysine-residue succinyltransferase</fullName>
        <ecNumber evidence="10">2.3.1.61</ecNumber>
    </recommendedName>
</protein>
<dbReference type="InterPro" id="IPR011053">
    <property type="entry name" value="Single_hybrid_motif"/>
</dbReference>
<evidence type="ECO:0000256" key="7">
    <source>
        <dbReference type="ARBA" id="ARBA00022823"/>
    </source>
</evidence>
<dbReference type="FunFam" id="3.30.559.10:FF:000007">
    <property type="entry name" value="Dihydrolipoamide acetyltransferase component of pyruvate dehydrogenase complex"/>
    <property type="match status" value="1"/>
</dbReference>
<dbReference type="NCBIfam" id="NF004309">
    <property type="entry name" value="PRK05704.1"/>
    <property type="match status" value="1"/>
</dbReference>
<dbReference type="EC" id="2.3.1.61" evidence="10"/>
<keyword evidence="14" id="KW-1185">Reference proteome</keyword>
<evidence type="ECO:0000256" key="6">
    <source>
        <dbReference type="ARBA" id="ARBA00022679"/>
    </source>
</evidence>
<dbReference type="InterPro" id="IPR000089">
    <property type="entry name" value="Biotin_lipoyl"/>
</dbReference>
<dbReference type="Gene3D" id="3.30.559.10">
    <property type="entry name" value="Chloramphenicol acetyltransferase-like domain"/>
    <property type="match status" value="1"/>
</dbReference>
<dbReference type="SUPFAM" id="SSF51230">
    <property type="entry name" value="Single hybrid motif"/>
    <property type="match status" value="1"/>
</dbReference>
<dbReference type="Pfam" id="PF00364">
    <property type="entry name" value="Biotin_lipoyl"/>
    <property type="match status" value="1"/>
</dbReference>
<accession>A0A2N3I3U9</accession>
<keyword evidence="6 13" id="KW-0808">Transferase</keyword>
<dbReference type="InterPro" id="IPR023213">
    <property type="entry name" value="CAT-like_dom_sf"/>
</dbReference>
<reference evidence="13 14" key="1">
    <citation type="journal article" date="2017" name="Front. Microbiol.">
        <title>Labilibaculum manganireducens gen. nov., sp. nov. and Labilibaculum filiforme sp. nov., Novel Bacteroidetes Isolated from Subsurface Sediments of the Baltic Sea.</title>
        <authorList>
            <person name="Vandieken V."/>
            <person name="Marshall I.P."/>
            <person name="Niemann H."/>
            <person name="Engelen B."/>
            <person name="Cypionka H."/>
        </authorList>
    </citation>
    <scope>NUCLEOTIDE SEQUENCE [LARGE SCALE GENOMIC DNA]</scope>
    <source>
        <strain evidence="13 14">59.16B</strain>
    </source>
</reference>
<evidence type="ECO:0000256" key="5">
    <source>
        <dbReference type="ARBA" id="ARBA00022532"/>
    </source>
</evidence>
<comment type="similarity">
    <text evidence="4">Belongs to the 2-oxoacid dehydrogenase family.</text>
</comment>
<evidence type="ECO:0000256" key="3">
    <source>
        <dbReference type="ARBA" id="ARBA00005145"/>
    </source>
</evidence>
<dbReference type="GO" id="GO:0033512">
    <property type="term" value="P:L-lysine catabolic process to acetyl-CoA via saccharopine"/>
    <property type="evidence" value="ECO:0007669"/>
    <property type="project" value="UniProtKB-UniPathway"/>
</dbReference>
<dbReference type="PROSITE" id="PS50968">
    <property type="entry name" value="BIOTINYL_LIPOYL"/>
    <property type="match status" value="1"/>
</dbReference>
<dbReference type="SUPFAM" id="SSF52777">
    <property type="entry name" value="CoA-dependent acyltransferases"/>
    <property type="match status" value="1"/>
</dbReference>
<dbReference type="PANTHER" id="PTHR43416">
    <property type="entry name" value="DIHYDROLIPOYLLYSINE-RESIDUE SUCCINYLTRANSFERASE COMPONENT OF 2-OXOGLUTARATE DEHYDROGENASE COMPLEX, MITOCHONDRIAL-RELATED"/>
    <property type="match status" value="1"/>
</dbReference>
<gene>
    <name evidence="13" type="ORF">BZG02_03545</name>
</gene>
<proteinExistence type="inferred from homology"/>
<dbReference type="GO" id="GO:0005829">
    <property type="term" value="C:cytosol"/>
    <property type="evidence" value="ECO:0007669"/>
    <property type="project" value="TreeGrafter"/>
</dbReference>
<sequence length="414" mass="45166">MIEIKIPSPGESISEVEIANWFVADGDIVEKDQEIAEIESDKATLTLIAEESGKIQILAQEGDTVAVGSIACKIDTSFAGEASTTSAPKEIKKEAPAAKETPATVESPKAVTSENYKEVKISPVAKKLMEENHLSVDDVIAGLQRLSKKDIQAVVDNSGNKTEIPSQTKSFSREAKRTKMSNLRKKLAARLVSVKNETAMLTTFNEVDMTAVMELRKKYQKKFIETHDIKLGFMSFFTKAASEALKLHPAVNSMMDGEEIVTPDYADIAIAVQTPKGLMVPVIRNTESLGLAEIEKELMNLANKARTGKISLDEMTGGTFTITNGGVFGSLLSTPIINPPQSGILGMHNIVERPVAVNGKVEIRPMMYIALSYDHRVIDGKDSVGFLVKLKEMIENPQKMLFGGKDPDNLLLEI</sequence>
<dbReference type="Proteomes" id="UP000233535">
    <property type="component" value="Unassembled WGS sequence"/>
</dbReference>
<name>A0A2N3I3U9_9BACT</name>
<organism evidence="13 14">
    <name type="scientific">Labilibaculum filiforme</name>
    <dbReference type="NCBI Taxonomy" id="1940526"/>
    <lineage>
        <taxon>Bacteria</taxon>
        <taxon>Pseudomonadati</taxon>
        <taxon>Bacteroidota</taxon>
        <taxon>Bacteroidia</taxon>
        <taxon>Marinilabiliales</taxon>
        <taxon>Marinifilaceae</taxon>
        <taxon>Labilibaculum</taxon>
    </lineage>
</organism>
<dbReference type="GO" id="GO:0004149">
    <property type="term" value="F:dihydrolipoyllysine-residue succinyltransferase activity"/>
    <property type="evidence" value="ECO:0007669"/>
    <property type="project" value="UniProtKB-UniRule"/>
</dbReference>
<dbReference type="EMBL" id="MVDD01000002">
    <property type="protein sequence ID" value="PKQ64933.1"/>
    <property type="molecule type" value="Genomic_DNA"/>
</dbReference>
<comment type="cofactor">
    <cofactor evidence="1">
        <name>(R)-lipoate</name>
        <dbReference type="ChEBI" id="CHEBI:83088"/>
    </cofactor>
</comment>
<comment type="catalytic activity">
    <reaction evidence="9">
        <text>N(6)-[(R)-dihydrolipoyl]-L-lysyl-[protein] + succinyl-CoA = N(6)-[(R)-S(8)-succinyldihydrolipoyl]-L-lysyl-[protein] + CoA</text>
        <dbReference type="Rhea" id="RHEA:15213"/>
        <dbReference type="Rhea" id="RHEA-COMP:10475"/>
        <dbReference type="Rhea" id="RHEA-COMP:20092"/>
        <dbReference type="ChEBI" id="CHEBI:57287"/>
        <dbReference type="ChEBI" id="CHEBI:57292"/>
        <dbReference type="ChEBI" id="CHEBI:83100"/>
        <dbReference type="ChEBI" id="CHEBI:83120"/>
        <dbReference type="EC" id="2.3.1.61"/>
    </reaction>
</comment>
<evidence type="ECO:0000313" key="14">
    <source>
        <dbReference type="Proteomes" id="UP000233535"/>
    </source>
</evidence>
<dbReference type="InterPro" id="IPR050537">
    <property type="entry name" value="2-oxoacid_dehydrogenase"/>
</dbReference>
<dbReference type="PANTHER" id="PTHR43416:SF5">
    <property type="entry name" value="DIHYDROLIPOYLLYSINE-RESIDUE SUCCINYLTRANSFERASE COMPONENT OF 2-OXOGLUTARATE DEHYDROGENASE COMPLEX, MITOCHONDRIAL"/>
    <property type="match status" value="1"/>
</dbReference>
<feature type="region of interest" description="Disordered" evidence="11">
    <location>
        <begin position="83"/>
        <end position="112"/>
    </location>
</feature>
<dbReference type="InterPro" id="IPR006255">
    <property type="entry name" value="SucB"/>
</dbReference>
<evidence type="ECO:0000259" key="12">
    <source>
        <dbReference type="PROSITE" id="PS50968"/>
    </source>
</evidence>
<dbReference type="RefSeq" id="WP_101260037.1">
    <property type="nucleotide sequence ID" value="NZ_MVDD01000002.1"/>
</dbReference>
<comment type="function">
    <text evidence="2">E2 component of the 2-oxoglutarate dehydrogenase (OGDH) complex which catalyzes the second step in the conversion of 2-oxoglutarate to succinyl-CoA and CO(2).</text>
</comment>
<keyword evidence="5" id="KW-0816">Tricarboxylic acid cycle</keyword>
<dbReference type="GO" id="GO:0006099">
    <property type="term" value="P:tricarboxylic acid cycle"/>
    <property type="evidence" value="ECO:0007669"/>
    <property type="project" value="UniProtKB-UniRule"/>
</dbReference>
<dbReference type="InterPro" id="IPR001078">
    <property type="entry name" value="2-oxoacid_DH_actylTfrase"/>
</dbReference>
<evidence type="ECO:0000256" key="4">
    <source>
        <dbReference type="ARBA" id="ARBA00007317"/>
    </source>
</evidence>
<evidence type="ECO:0000256" key="2">
    <source>
        <dbReference type="ARBA" id="ARBA00004052"/>
    </source>
</evidence>
<evidence type="ECO:0000256" key="9">
    <source>
        <dbReference type="ARBA" id="ARBA00052761"/>
    </source>
</evidence>
<comment type="caution">
    <text evidence="13">The sequence shown here is derived from an EMBL/GenBank/DDBJ whole genome shotgun (WGS) entry which is preliminary data.</text>
</comment>
<dbReference type="AlphaFoldDB" id="A0A2N3I3U9"/>
<evidence type="ECO:0000313" key="13">
    <source>
        <dbReference type="EMBL" id="PKQ64933.1"/>
    </source>
</evidence>
<evidence type="ECO:0000256" key="11">
    <source>
        <dbReference type="SAM" id="MobiDB-lite"/>
    </source>
</evidence>
<dbReference type="Pfam" id="PF00198">
    <property type="entry name" value="2-oxoacid_dh"/>
    <property type="match status" value="1"/>
</dbReference>
<evidence type="ECO:0000256" key="8">
    <source>
        <dbReference type="ARBA" id="ARBA00023315"/>
    </source>
</evidence>
<comment type="pathway">
    <text evidence="3">Amino-acid degradation; L-lysine degradation via saccharopine pathway; glutaryl-CoA from L-lysine: step 6/6.</text>
</comment>
<dbReference type="PROSITE" id="PS00189">
    <property type="entry name" value="LIPOYL"/>
    <property type="match status" value="1"/>
</dbReference>
<dbReference type="GO" id="GO:0045252">
    <property type="term" value="C:oxoglutarate dehydrogenase complex"/>
    <property type="evidence" value="ECO:0007669"/>
    <property type="project" value="UniProtKB-UniRule"/>
</dbReference>
<dbReference type="CDD" id="cd06849">
    <property type="entry name" value="lipoyl_domain"/>
    <property type="match status" value="1"/>
</dbReference>
<dbReference type="NCBIfam" id="TIGR01347">
    <property type="entry name" value="sucB"/>
    <property type="match status" value="1"/>
</dbReference>